<feature type="coiled-coil region" evidence="2">
    <location>
        <begin position="43"/>
        <end position="103"/>
    </location>
</feature>
<dbReference type="InterPro" id="IPR034706">
    <property type="entry name" value="CpoB"/>
</dbReference>
<dbReference type="SUPFAM" id="SSF48452">
    <property type="entry name" value="TPR-like"/>
    <property type="match status" value="1"/>
</dbReference>
<dbReference type="NCBIfam" id="TIGR02795">
    <property type="entry name" value="tol_pal_ybgF"/>
    <property type="match status" value="1"/>
</dbReference>
<reference evidence="6 7" key="1">
    <citation type="submission" date="2020-04" db="EMBL/GenBank/DDBJ databases">
        <title>Usitatibacter rugosus gen. nov., sp. nov. and Usitatibacter palustris sp. nov., novel members of Usitatibacteraceae fam. nov. within the order Nitrosomonadales isolated from soil.</title>
        <authorList>
            <person name="Huber K.J."/>
            <person name="Neumann-Schaal M."/>
            <person name="Geppert A."/>
            <person name="Luckner M."/>
            <person name="Wanner G."/>
            <person name="Overmann J."/>
        </authorList>
    </citation>
    <scope>NUCLEOTIDE SEQUENCE [LARGE SCALE GENOMIC DNA]</scope>
    <source>
        <strain evidence="6 7">0125_3</strain>
    </source>
</reference>
<accession>A0A6M4GXK8</accession>
<keyword evidence="2" id="KW-0131">Cell cycle</keyword>
<evidence type="ECO:0000259" key="5">
    <source>
        <dbReference type="Pfam" id="PF16331"/>
    </source>
</evidence>
<dbReference type="HAMAP" id="MF_02066">
    <property type="entry name" value="CpoB"/>
    <property type="match status" value="1"/>
</dbReference>
<dbReference type="GO" id="GO:0070206">
    <property type="term" value="P:protein trimerization"/>
    <property type="evidence" value="ECO:0007669"/>
    <property type="project" value="InterPro"/>
</dbReference>
<dbReference type="GO" id="GO:0043093">
    <property type="term" value="P:FtsZ-dependent cytokinesis"/>
    <property type="evidence" value="ECO:0007669"/>
    <property type="project" value="UniProtKB-UniRule"/>
</dbReference>
<feature type="domain" description="YbgF trimerisation" evidence="5">
    <location>
        <begin position="54"/>
        <end position="124"/>
    </location>
</feature>
<organism evidence="6 7">
    <name type="scientific">Usitatibacter rugosus</name>
    <dbReference type="NCBI Taxonomy" id="2732067"/>
    <lineage>
        <taxon>Bacteria</taxon>
        <taxon>Pseudomonadati</taxon>
        <taxon>Pseudomonadota</taxon>
        <taxon>Betaproteobacteria</taxon>
        <taxon>Nitrosomonadales</taxon>
        <taxon>Usitatibacteraceae</taxon>
        <taxon>Usitatibacter</taxon>
    </lineage>
</organism>
<evidence type="ECO:0000313" key="6">
    <source>
        <dbReference type="EMBL" id="QJR10307.1"/>
    </source>
</evidence>
<feature type="region of interest" description="Disordered" evidence="3">
    <location>
        <begin position="119"/>
        <end position="158"/>
    </location>
</feature>
<dbReference type="RefSeq" id="WP_171090717.1">
    <property type="nucleotide sequence ID" value="NZ_CP053069.1"/>
</dbReference>
<dbReference type="EMBL" id="CP053069">
    <property type="protein sequence ID" value="QJR10307.1"/>
    <property type="molecule type" value="Genomic_DNA"/>
</dbReference>
<keyword evidence="2 6" id="KW-0132">Cell division</keyword>
<dbReference type="InterPro" id="IPR032519">
    <property type="entry name" value="YbgF_tri"/>
</dbReference>
<protein>
    <recommendedName>
        <fullName evidence="2">Cell division coordinator CpoB</fullName>
    </recommendedName>
</protein>
<gene>
    <name evidence="6" type="primary">cpoB_1</name>
    <name evidence="2" type="synonym">cpoB</name>
    <name evidence="6" type="ORF">DSM104443_01361</name>
</gene>
<dbReference type="Pfam" id="PF13525">
    <property type="entry name" value="YfiO"/>
    <property type="match status" value="1"/>
</dbReference>
<dbReference type="Gene3D" id="1.20.5.110">
    <property type="match status" value="1"/>
</dbReference>
<feature type="compositionally biased region" description="Low complexity" evidence="3">
    <location>
        <begin position="120"/>
        <end position="144"/>
    </location>
</feature>
<keyword evidence="2" id="KW-0175">Coiled coil</keyword>
<dbReference type="KEGG" id="uru:DSM104443_01361"/>
<sequence precursor="true">MSKPYGLRLLAAGAFAALAASAIPAHAGLFDDEEARRRIELIKQELAQQGKDNEARIARLEEQIRNIGVVELLRQIDGLNAEIARLRGSIEVLTNQNEQLQKRQKDFYLDLDSRLTRLEGGPAKPAGAGTPSIAPPESSAPPASTIQASARPATKDDQAREIKAYDAASNLFRRNDFASAIDAFRAFLKDYPQSPLAPNAEYWIGIGYANLKDYRNALATQEGLLQRYPQSPKAPDALLAIAALQAEQGDNGSARNTLEDIIARYPGSEAAGKARTRLASLRR</sequence>
<keyword evidence="7" id="KW-1185">Reference proteome</keyword>
<comment type="function">
    <text evidence="2">Mediates coordination of peptidoglycan synthesis and outer membrane constriction during cell division.</text>
</comment>
<dbReference type="Gene3D" id="1.25.40.10">
    <property type="entry name" value="Tetratricopeptide repeat domain"/>
    <property type="match status" value="1"/>
</dbReference>
<comment type="similarity">
    <text evidence="2">Belongs to the CpoB family.</text>
</comment>
<feature type="chain" id="PRO_5027184474" description="Cell division coordinator CpoB" evidence="2">
    <location>
        <begin position="28"/>
        <end position="283"/>
    </location>
</feature>
<proteinExistence type="inferred from homology"/>
<feature type="signal peptide" evidence="2">
    <location>
        <begin position="1"/>
        <end position="27"/>
    </location>
</feature>
<evidence type="ECO:0000256" key="1">
    <source>
        <dbReference type="ARBA" id="ARBA00022729"/>
    </source>
</evidence>
<evidence type="ECO:0000259" key="4">
    <source>
        <dbReference type="Pfam" id="PF13525"/>
    </source>
</evidence>
<keyword evidence="2" id="KW-0574">Periplasm</keyword>
<dbReference type="InterPro" id="IPR014162">
    <property type="entry name" value="CpoB_C"/>
</dbReference>
<name>A0A6M4GXK8_9PROT</name>
<dbReference type="AlphaFoldDB" id="A0A6M4GXK8"/>
<comment type="subcellular location">
    <subcellularLocation>
        <location evidence="2">Periplasm</location>
    </subcellularLocation>
</comment>
<evidence type="ECO:0000256" key="2">
    <source>
        <dbReference type="HAMAP-Rule" id="MF_02066"/>
    </source>
</evidence>
<dbReference type="GO" id="GO:0030288">
    <property type="term" value="C:outer membrane-bounded periplasmic space"/>
    <property type="evidence" value="ECO:0007669"/>
    <property type="project" value="UniProtKB-UniRule"/>
</dbReference>
<keyword evidence="1 2" id="KW-0732">Signal</keyword>
<dbReference type="InterPro" id="IPR039565">
    <property type="entry name" value="BamD-like"/>
</dbReference>
<evidence type="ECO:0000313" key="7">
    <source>
        <dbReference type="Proteomes" id="UP000501534"/>
    </source>
</evidence>
<feature type="domain" description="Outer membrane lipoprotein BamD-like" evidence="4">
    <location>
        <begin position="160"/>
        <end position="282"/>
    </location>
</feature>
<evidence type="ECO:0000256" key="3">
    <source>
        <dbReference type="SAM" id="MobiDB-lite"/>
    </source>
</evidence>
<dbReference type="Proteomes" id="UP000501534">
    <property type="component" value="Chromosome"/>
</dbReference>
<dbReference type="Pfam" id="PF16331">
    <property type="entry name" value="TolA_bind_tri"/>
    <property type="match status" value="1"/>
</dbReference>
<dbReference type="InterPro" id="IPR011990">
    <property type="entry name" value="TPR-like_helical_dom_sf"/>
</dbReference>